<feature type="domain" description="Histidine kinase" evidence="9">
    <location>
        <begin position="243"/>
        <end position="430"/>
    </location>
</feature>
<dbReference type="SMART" id="SM00388">
    <property type="entry name" value="HisKA"/>
    <property type="match status" value="1"/>
</dbReference>
<feature type="transmembrane region" description="Helical" evidence="8">
    <location>
        <begin position="7"/>
        <end position="30"/>
    </location>
</feature>
<evidence type="ECO:0000313" key="12">
    <source>
        <dbReference type="Proteomes" id="UP000269331"/>
    </source>
</evidence>
<dbReference type="InterPro" id="IPR005467">
    <property type="entry name" value="His_kinase_dom"/>
</dbReference>
<comment type="subcellular location">
    <subcellularLocation>
        <location evidence="2">Membrane</location>
    </subcellularLocation>
</comment>
<dbReference type="EMBL" id="AP018400">
    <property type="protein sequence ID" value="BBA91863.1"/>
    <property type="molecule type" value="Genomic_DNA"/>
</dbReference>
<reference evidence="11 12" key="1">
    <citation type="journal article" date="2018" name="Genome Biol. Evol.">
        <title>Complete Genome Sequence of Streptococcus ruminantium sp. nov. GUT-187T (=DSM 104980T =JCM 31869T), the Type Strain of S. ruminantium, and Comparison with Genome Sequences of Streptococcus suis Strains.</title>
        <authorList>
            <person name="Tohya M."/>
            <person name="Sekizaki T."/>
            <person name="Miyoshi-Akiyama T."/>
        </authorList>
    </citation>
    <scope>NUCLEOTIDE SEQUENCE [LARGE SCALE GENOMIC DNA]</scope>
    <source>
        <strain evidence="11 12">GUT187T</strain>
    </source>
</reference>
<keyword evidence="6 11" id="KW-0418">Kinase</keyword>
<keyword evidence="7" id="KW-0902">Two-component regulatory system</keyword>
<accession>A0A2Z5U287</accession>
<dbReference type="GO" id="GO:0004721">
    <property type="term" value="F:phosphoprotein phosphatase activity"/>
    <property type="evidence" value="ECO:0007669"/>
    <property type="project" value="TreeGrafter"/>
</dbReference>
<dbReference type="GO" id="GO:0016036">
    <property type="term" value="P:cellular response to phosphate starvation"/>
    <property type="evidence" value="ECO:0007669"/>
    <property type="project" value="TreeGrafter"/>
</dbReference>
<dbReference type="Gene3D" id="3.30.565.10">
    <property type="entry name" value="Histidine kinase-like ATPase, C-terminal domain"/>
    <property type="match status" value="1"/>
</dbReference>
<sequence>MNIARKQFIGLSITLVLTALFLLGISYYTLPIYYNQTQKQVLEIQYDQVVQELNNQSKEEMIATLERLDKKYDALFFSLSSRNGNPVYPSREALSLYKAEVEDKVEADMNEIGVWTETVTAKDGELFILSGQYIFPSLTNITQFLLTLYPFVTLIFLVLAGLAAFIYSRLSTKRIQILSTQTRRMQSLEPGLACDSRGRDEVSNLAKDINSLYNNLLTSIEHLEIEKQQVIEREKQKSEFFRMTSHELKTPIASMMGIVEGMMYGVGDFKDRDKYLRKCHDILQEQSKLVQSILEVSKVTMLLQSDGATFSLKEMLEGFLPAYETLALIKQHQFAVSLEELSVTADKIYLEKALKNLLDNAFRYTPEGGKIDLTLTGNQLTIRNEIAQVLTEEQMKQIFQLFYRPDFSRNRQDGGTGLGLYIVDRILTRHQFEYEMYQENHCMIFCIRFSEQGAQE</sequence>
<evidence type="ECO:0000256" key="6">
    <source>
        <dbReference type="ARBA" id="ARBA00022777"/>
    </source>
</evidence>
<dbReference type="KEGG" id="srq:SR187_1160"/>
<dbReference type="InterPro" id="IPR003594">
    <property type="entry name" value="HATPase_dom"/>
</dbReference>
<evidence type="ECO:0000256" key="8">
    <source>
        <dbReference type="SAM" id="Phobius"/>
    </source>
</evidence>
<keyword evidence="5" id="KW-0808">Transferase</keyword>
<dbReference type="Gene3D" id="6.10.340.10">
    <property type="match status" value="1"/>
</dbReference>
<dbReference type="InterPro" id="IPR036890">
    <property type="entry name" value="HATPase_C_sf"/>
</dbReference>
<keyword evidence="8" id="KW-0472">Membrane</keyword>
<dbReference type="PANTHER" id="PTHR45453:SF3">
    <property type="entry name" value="HISTIDINE KINASE"/>
    <property type="match status" value="1"/>
</dbReference>
<feature type="transmembrane region" description="Helical" evidence="8">
    <location>
        <begin position="148"/>
        <end position="167"/>
    </location>
</feature>
<keyword evidence="4" id="KW-0597">Phosphoprotein</keyword>
<gene>
    <name evidence="11" type="ORF">SR187_1160</name>
</gene>
<organism evidence="11 12">
    <name type="scientific">Streptococcus ruminantium</name>
    <dbReference type="NCBI Taxonomy" id="1917441"/>
    <lineage>
        <taxon>Bacteria</taxon>
        <taxon>Bacillati</taxon>
        <taxon>Bacillota</taxon>
        <taxon>Bacilli</taxon>
        <taxon>Lactobacillales</taxon>
        <taxon>Streptococcaceae</taxon>
        <taxon>Streptococcus</taxon>
    </lineage>
</organism>
<comment type="catalytic activity">
    <reaction evidence="1">
        <text>ATP + protein L-histidine = ADP + protein N-phospho-L-histidine.</text>
        <dbReference type="EC" id="2.7.13.3"/>
    </reaction>
</comment>
<dbReference type="InterPro" id="IPR003660">
    <property type="entry name" value="HAMP_dom"/>
</dbReference>
<dbReference type="Proteomes" id="UP000269331">
    <property type="component" value="Chromosome"/>
</dbReference>
<evidence type="ECO:0000256" key="5">
    <source>
        <dbReference type="ARBA" id="ARBA00022679"/>
    </source>
</evidence>
<evidence type="ECO:0000256" key="1">
    <source>
        <dbReference type="ARBA" id="ARBA00000085"/>
    </source>
</evidence>
<dbReference type="SMART" id="SM00387">
    <property type="entry name" value="HATPase_c"/>
    <property type="match status" value="1"/>
</dbReference>
<evidence type="ECO:0000256" key="2">
    <source>
        <dbReference type="ARBA" id="ARBA00004370"/>
    </source>
</evidence>
<dbReference type="Gene3D" id="1.10.287.130">
    <property type="match status" value="1"/>
</dbReference>
<dbReference type="PROSITE" id="PS50109">
    <property type="entry name" value="HIS_KIN"/>
    <property type="match status" value="1"/>
</dbReference>
<dbReference type="InterPro" id="IPR050351">
    <property type="entry name" value="BphY/WalK/GraS-like"/>
</dbReference>
<evidence type="ECO:0000259" key="10">
    <source>
        <dbReference type="PROSITE" id="PS50885"/>
    </source>
</evidence>
<dbReference type="CDD" id="cd00082">
    <property type="entry name" value="HisKA"/>
    <property type="match status" value="1"/>
</dbReference>
<dbReference type="InterPro" id="IPR036097">
    <property type="entry name" value="HisK_dim/P_sf"/>
</dbReference>
<evidence type="ECO:0000256" key="7">
    <source>
        <dbReference type="ARBA" id="ARBA00023012"/>
    </source>
</evidence>
<evidence type="ECO:0000259" key="9">
    <source>
        <dbReference type="PROSITE" id="PS50109"/>
    </source>
</evidence>
<evidence type="ECO:0000313" key="11">
    <source>
        <dbReference type="EMBL" id="BBA91863.1"/>
    </source>
</evidence>
<name>A0A2Z5U287_9STRE</name>
<dbReference type="EC" id="2.7.13.3" evidence="3"/>
<dbReference type="SUPFAM" id="SSF47384">
    <property type="entry name" value="Homodimeric domain of signal transducing histidine kinase"/>
    <property type="match status" value="1"/>
</dbReference>
<evidence type="ECO:0000256" key="3">
    <source>
        <dbReference type="ARBA" id="ARBA00012438"/>
    </source>
</evidence>
<dbReference type="GO" id="GO:0005886">
    <property type="term" value="C:plasma membrane"/>
    <property type="evidence" value="ECO:0007669"/>
    <property type="project" value="TreeGrafter"/>
</dbReference>
<dbReference type="Pfam" id="PF02518">
    <property type="entry name" value="HATPase_c"/>
    <property type="match status" value="1"/>
</dbReference>
<dbReference type="InterPro" id="IPR003661">
    <property type="entry name" value="HisK_dim/P_dom"/>
</dbReference>
<dbReference type="Pfam" id="PF00512">
    <property type="entry name" value="HisKA"/>
    <property type="match status" value="1"/>
</dbReference>
<feature type="domain" description="HAMP" evidence="10">
    <location>
        <begin position="169"/>
        <end position="221"/>
    </location>
</feature>
<keyword evidence="8" id="KW-0812">Transmembrane</keyword>
<dbReference type="GO" id="GO:0000155">
    <property type="term" value="F:phosphorelay sensor kinase activity"/>
    <property type="evidence" value="ECO:0007669"/>
    <property type="project" value="InterPro"/>
</dbReference>
<dbReference type="SUPFAM" id="SSF55874">
    <property type="entry name" value="ATPase domain of HSP90 chaperone/DNA topoisomerase II/histidine kinase"/>
    <property type="match status" value="1"/>
</dbReference>
<dbReference type="PROSITE" id="PS50885">
    <property type="entry name" value="HAMP"/>
    <property type="match status" value="1"/>
</dbReference>
<proteinExistence type="predicted"/>
<keyword evidence="8" id="KW-1133">Transmembrane helix</keyword>
<dbReference type="AlphaFoldDB" id="A0A2Z5U287"/>
<evidence type="ECO:0000256" key="4">
    <source>
        <dbReference type="ARBA" id="ARBA00022553"/>
    </source>
</evidence>
<protein>
    <recommendedName>
        <fullName evidence="3">histidine kinase</fullName>
        <ecNumber evidence="3">2.7.13.3</ecNumber>
    </recommendedName>
</protein>
<dbReference type="PANTHER" id="PTHR45453">
    <property type="entry name" value="PHOSPHATE REGULON SENSOR PROTEIN PHOR"/>
    <property type="match status" value="1"/>
</dbReference>